<dbReference type="PANTHER" id="PTHR43191:SF2">
    <property type="entry name" value="RRNA METHYLTRANSFERASE 3, MITOCHONDRIAL"/>
    <property type="match status" value="1"/>
</dbReference>
<evidence type="ECO:0000313" key="2">
    <source>
        <dbReference type="Proteomes" id="UP001214638"/>
    </source>
</evidence>
<gene>
    <name evidence="1" type="ORF">BdWA1_001265</name>
</gene>
<dbReference type="InterPro" id="IPR051259">
    <property type="entry name" value="rRNA_Methyltransferase"/>
</dbReference>
<accession>A0AAD9PNT8</accession>
<dbReference type="GeneID" id="94335563"/>
<dbReference type="GO" id="GO:0003723">
    <property type="term" value="F:RNA binding"/>
    <property type="evidence" value="ECO:0007669"/>
    <property type="project" value="TreeGrafter"/>
</dbReference>
<sequence>MASHALVRSILADIRRRAAARSPKESKVSTTIPQRISTQRIYNTNRALDSNVATGPRINLQALWVAKAAPKDIFTRLWQASPKPKLLSSRRHPVALHLAKLSYSASYRKWTGLMLLTGEKLIREHCQRHGPCLRIYTTTHTNELLHDPGITFHKVVAANRRILELVGSLRCFKNGLVAEVPIAKQTEIQGLKFVVCIGTKQGSSERLGTVLRTAQAFGWDGVWILENGAIDLLDPRTIRASQVRSRLSLVQHPELLGNTTIQSGQSRRCHCLCRSTGTPNRNHRTHQL</sequence>
<organism evidence="1 2">
    <name type="scientific">Babesia duncani</name>
    <dbReference type="NCBI Taxonomy" id="323732"/>
    <lineage>
        <taxon>Eukaryota</taxon>
        <taxon>Sar</taxon>
        <taxon>Alveolata</taxon>
        <taxon>Apicomplexa</taxon>
        <taxon>Aconoidasida</taxon>
        <taxon>Piroplasmida</taxon>
        <taxon>Babesiidae</taxon>
        <taxon>Babesia</taxon>
    </lineage>
</organism>
<dbReference type="KEGG" id="bdw:94335563"/>
<proteinExistence type="predicted"/>
<dbReference type="PANTHER" id="PTHR43191">
    <property type="entry name" value="RRNA METHYLTRANSFERASE 3"/>
    <property type="match status" value="1"/>
</dbReference>
<dbReference type="RefSeq" id="XP_067805098.1">
    <property type="nucleotide sequence ID" value="XM_067946307.1"/>
</dbReference>
<name>A0AAD9PNT8_9APIC</name>
<reference evidence="1" key="1">
    <citation type="journal article" date="2023" name="Nat. Microbiol.">
        <title>Babesia duncani multi-omics identifies virulence factors and drug targets.</title>
        <authorList>
            <person name="Singh P."/>
            <person name="Lonardi S."/>
            <person name="Liang Q."/>
            <person name="Vydyam P."/>
            <person name="Khabirova E."/>
            <person name="Fang T."/>
            <person name="Gihaz S."/>
            <person name="Thekkiniath J."/>
            <person name="Munshi M."/>
            <person name="Abel S."/>
            <person name="Ciampossin L."/>
            <person name="Batugedara G."/>
            <person name="Gupta M."/>
            <person name="Lu X.M."/>
            <person name="Lenz T."/>
            <person name="Chakravarty S."/>
            <person name="Cornillot E."/>
            <person name="Hu Y."/>
            <person name="Ma W."/>
            <person name="Gonzalez L.M."/>
            <person name="Sanchez S."/>
            <person name="Estrada K."/>
            <person name="Sanchez-Flores A."/>
            <person name="Montero E."/>
            <person name="Harb O.S."/>
            <person name="Le Roch K.G."/>
            <person name="Mamoun C.B."/>
        </authorList>
    </citation>
    <scope>NUCLEOTIDE SEQUENCE</scope>
    <source>
        <strain evidence="1">WA1</strain>
    </source>
</reference>
<comment type="caution">
    <text evidence="1">The sequence shown here is derived from an EMBL/GenBank/DDBJ whole genome shotgun (WGS) entry which is preliminary data.</text>
</comment>
<evidence type="ECO:0000313" key="1">
    <source>
        <dbReference type="EMBL" id="KAK2198256.1"/>
    </source>
</evidence>
<keyword evidence="2" id="KW-1185">Reference proteome</keyword>
<dbReference type="EMBL" id="JALLKP010000001">
    <property type="protein sequence ID" value="KAK2198256.1"/>
    <property type="molecule type" value="Genomic_DNA"/>
</dbReference>
<protein>
    <submittedName>
        <fullName evidence="1">Uncharacterized protein</fullName>
    </submittedName>
</protein>
<dbReference type="Proteomes" id="UP001214638">
    <property type="component" value="Unassembled WGS sequence"/>
</dbReference>
<dbReference type="AlphaFoldDB" id="A0AAD9PNT8"/>